<evidence type="ECO:0000313" key="6">
    <source>
        <dbReference type="EMBL" id="PNP84577.1"/>
    </source>
</evidence>
<comment type="caution">
    <text evidence="6">The sequence shown here is derived from an EMBL/GenBank/DDBJ whole genome shotgun (WGS) entry which is preliminary data.</text>
</comment>
<feature type="compositionally biased region" description="Polar residues" evidence="4">
    <location>
        <begin position="793"/>
        <end position="803"/>
    </location>
</feature>
<protein>
    <recommendedName>
        <fullName evidence="5">BRCT domain-containing protein</fullName>
    </recommendedName>
</protein>
<feature type="compositionally biased region" description="Polar residues" evidence="4">
    <location>
        <begin position="365"/>
        <end position="385"/>
    </location>
</feature>
<evidence type="ECO:0000256" key="4">
    <source>
        <dbReference type="SAM" id="MobiDB-lite"/>
    </source>
</evidence>
<evidence type="ECO:0000313" key="7">
    <source>
        <dbReference type="Proteomes" id="UP000236664"/>
    </source>
</evidence>
<feature type="domain" description="BRCT" evidence="5">
    <location>
        <begin position="891"/>
        <end position="1014"/>
    </location>
</feature>
<dbReference type="InterPro" id="IPR001357">
    <property type="entry name" value="BRCT_dom"/>
</dbReference>
<dbReference type="CDD" id="cd17745">
    <property type="entry name" value="BRCT_p53bp1_rpt1"/>
    <property type="match status" value="1"/>
</dbReference>
<feature type="region of interest" description="Disordered" evidence="4">
    <location>
        <begin position="1"/>
        <end position="21"/>
    </location>
</feature>
<feature type="compositionally biased region" description="Polar residues" evidence="4">
    <location>
        <begin position="229"/>
        <end position="238"/>
    </location>
</feature>
<dbReference type="InterPro" id="IPR036420">
    <property type="entry name" value="BRCT_dom_sf"/>
</dbReference>
<comment type="subcellular location">
    <subcellularLocation>
        <location evidence="1">Nucleus</location>
    </subcellularLocation>
</comment>
<feature type="compositionally biased region" description="Polar residues" evidence="4">
    <location>
        <begin position="1"/>
        <end position="19"/>
    </location>
</feature>
<dbReference type="GO" id="GO:0045944">
    <property type="term" value="P:positive regulation of transcription by RNA polymerase II"/>
    <property type="evidence" value="ECO:0007669"/>
    <property type="project" value="TreeGrafter"/>
</dbReference>
<keyword evidence="3" id="KW-0539">Nucleus</keyword>
<dbReference type="PANTHER" id="PTHR15321:SF3">
    <property type="entry name" value="TP53-BINDING PROTEIN 1"/>
    <property type="match status" value="1"/>
</dbReference>
<reference evidence="6 7" key="1">
    <citation type="submission" date="2017-06" db="EMBL/GenBank/DDBJ databases">
        <title>Genome of Fusarium nygamai isolate CS10214.</title>
        <authorList>
            <person name="Gardiner D.M."/>
            <person name="Obanor F."/>
            <person name="Kazan K."/>
        </authorList>
    </citation>
    <scope>NUCLEOTIDE SEQUENCE [LARGE SCALE GENOMIC DNA]</scope>
    <source>
        <strain evidence="6 7">CS10214</strain>
    </source>
</reference>
<dbReference type="Pfam" id="PF00533">
    <property type="entry name" value="BRCT"/>
    <property type="match status" value="1"/>
</dbReference>
<feature type="compositionally biased region" description="Basic and acidic residues" evidence="4">
    <location>
        <begin position="449"/>
        <end position="460"/>
    </location>
</feature>
<dbReference type="Gene3D" id="3.40.50.10190">
    <property type="entry name" value="BRCT domain"/>
    <property type="match status" value="1"/>
</dbReference>
<dbReference type="GO" id="GO:0000077">
    <property type="term" value="P:DNA damage checkpoint signaling"/>
    <property type="evidence" value="ECO:0007669"/>
    <property type="project" value="TreeGrafter"/>
</dbReference>
<feature type="compositionally biased region" description="Polar residues" evidence="4">
    <location>
        <begin position="552"/>
        <end position="579"/>
    </location>
</feature>
<feature type="compositionally biased region" description="Polar residues" evidence="4">
    <location>
        <begin position="286"/>
        <end position="295"/>
    </location>
</feature>
<evidence type="ECO:0000256" key="3">
    <source>
        <dbReference type="ARBA" id="ARBA00023242"/>
    </source>
</evidence>
<dbReference type="OrthoDB" id="129353at2759"/>
<dbReference type="InterPro" id="IPR047252">
    <property type="entry name" value="TP53BP1-like"/>
</dbReference>
<evidence type="ECO:0000256" key="1">
    <source>
        <dbReference type="ARBA" id="ARBA00004123"/>
    </source>
</evidence>
<feature type="compositionally biased region" description="Polar residues" evidence="4">
    <location>
        <begin position="694"/>
        <end position="704"/>
    </location>
</feature>
<dbReference type="PROSITE" id="PS50172">
    <property type="entry name" value="BRCT"/>
    <property type="match status" value="1"/>
</dbReference>
<dbReference type="GO" id="GO:0042393">
    <property type="term" value="F:histone binding"/>
    <property type="evidence" value="ECO:0007669"/>
    <property type="project" value="TreeGrafter"/>
</dbReference>
<feature type="region of interest" description="Disordered" evidence="4">
    <location>
        <begin position="83"/>
        <end position="103"/>
    </location>
</feature>
<dbReference type="GO" id="GO:0005634">
    <property type="term" value="C:nucleus"/>
    <property type="evidence" value="ECO:0007669"/>
    <property type="project" value="UniProtKB-SubCell"/>
</dbReference>
<dbReference type="Proteomes" id="UP000236664">
    <property type="component" value="Unassembled WGS sequence"/>
</dbReference>
<evidence type="ECO:0000256" key="2">
    <source>
        <dbReference type="ARBA" id="ARBA00022763"/>
    </source>
</evidence>
<dbReference type="PANTHER" id="PTHR15321">
    <property type="entry name" value="TUMOR SUPPRESSOR P53-BINDING PROTEIN 1"/>
    <property type="match status" value="1"/>
</dbReference>
<dbReference type="EMBL" id="MTQA01000039">
    <property type="protein sequence ID" value="PNP84577.1"/>
    <property type="molecule type" value="Genomic_DNA"/>
</dbReference>
<dbReference type="SMART" id="SM00292">
    <property type="entry name" value="BRCT"/>
    <property type="match status" value="1"/>
</dbReference>
<evidence type="ECO:0000259" key="5">
    <source>
        <dbReference type="PROSITE" id="PS50172"/>
    </source>
</evidence>
<feature type="compositionally biased region" description="Polar residues" evidence="4">
    <location>
        <begin position="47"/>
        <end position="60"/>
    </location>
</feature>
<feature type="compositionally biased region" description="Basic and acidic residues" evidence="4">
    <location>
        <begin position="721"/>
        <end position="730"/>
    </location>
</feature>
<name>A0A2K0WQM5_GIBNY</name>
<dbReference type="SUPFAM" id="SSF52113">
    <property type="entry name" value="BRCT domain"/>
    <property type="match status" value="1"/>
</dbReference>
<feature type="compositionally biased region" description="Basic and acidic residues" evidence="4">
    <location>
        <begin position="490"/>
        <end position="499"/>
    </location>
</feature>
<feature type="region of interest" description="Disordered" evidence="4">
    <location>
        <begin position="225"/>
        <end position="315"/>
    </location>
</feature>
<proteinExistence type="predicted"/>
<feature type="compositionally biased region" description="Pro residues" evidence="4">
    <location>
        <begin position="611"/>
        <end position="627"/>
    </location>
</feature>
<keyword evidence="2" id="KW-0227">DNA damage</keyword>
<dbReference type="InterPro" id="IPR047249">
    <property type="entry name" value="BRCT_p53bp1-like_rpt1"/>
</dbReference>
<keyword evidence="7" id="KW-1185">Reference proteome</keyword>
<gene>
    <name evidence="6" type="ORF">FNYG_02206</name>
</gene>
<feature type="compositionally biased region" description="Low complexity" evidence="4">
    <location>
        <begin position="775"/>
        <end position="792"/>
    </location>
</feature>
<feature type="compositionally biased region" description="Low complexity" evidence="4">
    <location>
        <begin position="35"/>
        <end position="46"/>
    </location>
</feature>
<feature type="region of interest" description="Disordered" evidence="4">
    <location>
        <begin position="33"/>
        <end position="61"/>
    </location>
</feature>
<sequence length="1173" mass="127787">MTDSQMLAQAGSNETQDSQPIFEAYRAEFGVGTLSSSPPKYVSSSKITTTSPKQIPSPTSEVVVLSSDPTVIDLSVPATAVHHDALLDKPRPGGPTTENDDPSHWDTTRVALTHSKKQCATLEADVVNGVAQGLQDRVNSDSNVNLSVRVPATLVQAKPKHLANLSARHDSPQPQSVQDNAPKPLIKCLKPPASAVTAALRKMDYSQQTPTQVNDDRDYSEYCDIVPSSPVNGDTQPASHEPRTLQDDDTGAVNFANMSELGRPSSQISEDAGFDNTRGDWRHPDGTSQLNNGQTPHRPHAPTFETPAVPKNPFAARPSIAAPLAGSQLFGQTQFSSAIKHISPTSSRPSPKLFNSISPNLIETSPLKNRANVSSPSDIRTSSPQRRLHDIPETSLQDLDGGPIRAVTPVNDQSTAGEMIPESPPSTDPTPRAKAPRSSNATEPMAHYEPMKKSQERKSMENFVIPPWDSDDDSDDAIRRLERRKKIERKKAQAAEEMGRVSFTPKIRRNSADQPSRKKRRVLPLEEPDINPKPSPKTDRGKGQELPPLVDDSQTGLVASNETPPVTSTKATPGNSAPDNPQIDHDGDIVLVDADKVVVDDDMIPATSPAPSLPPTAPVEQPPPSEPELPQLRVEDEDLPQGSTDHSEPSSLPPARKRTTRTYGRAARQKRRNPFLSSSFSDGLMSDLDPKPTPISSPLQNVTAVSMIEEEPEEELPLSRTAEDKSEKKSASRSRKPARDVYADLPPPMTTRSRRSDRADTAPVTPLASRSVGQIPPTSSSLSILSTTPLPSDKTTPGTQDSPGSERPESVTLPSPRGSRDCHKEEAGKGSKTGSPRPAKRAARVSKRFSYLDSDSTDELHLSPAASMLERSMVHSKSSRSFKQSFAQAHRVGRLFEGMVFAISFSDQFKAQERKKLATKITQSGGIILAEGFQDMFENSSIMDATDPVMDAQDSLQLTKHISESGFTALIADKHSRKVKYMQALALGLPCLAPQWITTCFNKGVIVDWEPYVLCAGASTVLGNAIRSRILAPYSATEAKLAKVIQQRPRLLDGQRVLVVIDSKKSRNEAKEPYIFLATVLGPSISRVFSTQQARDLLLEHQKAGTPFDWLYLDKGTGTVEAVLAPTETTGNKKRRRSTATQPRIENIRVLSDELVIQSLILGRMVEEEEMYT</sequence>
<organism evidence="6 7">
    <name type="scientific">Gibberella nygamai</name>
    <name type="common">Bean root rot disease fungus</name>
    <name type="synonym">Fusarium nygamai</name>
    <dbReference type="NCBI Taxonomy" id="42673"/>
    <lineage>
        <taxon>Eukaryota</taxon>
        <taxon>Fungi</taxon>
        <taxon>Dikarya</taxon>
        <taxon>Ascomycota</taxon>
        <taxon>Pezizomycotina</taxon>
        <taxon>Sordariomycetes</taxon>
        <taxon>Hypocreomycetidae</taxon>
        <taxon>Hypocreales</taxon>
        <taxon>Nectriaceae</taxon>
        <taxon>Fusarium</taxon>
        <taxon>Fusarium fujikuroi species complex</taxon>
    </lineage>
</organism>
<dbReference type="AlphaFoldDB" id="A0A2K0WQM5"/>
<accession>A0A2K0WQM5</accession>
<feature type="compositionally biased region" description="Basic and acidic residues" evidence="4">
    <location>
        <begin position="818"/>
        <end position="829"/>
    </location>
</feature>
<feature type="compositionally biased region" description="Basic and acidic residues" evidence="4">
    <location>
        <begin position="582"/>
        <end position="599"/>
    </location>
</feature>
<dbReference type="STRING" id="42673.A0A2K0WQM5"/>
<feature type="region of interest" description="Disordered" evidence="4">
    <location>
        <begin position="365"/>
        <end position="846"/>
    </location>
</feature>